<dbReference type="OrthoDB" id="5623405at2"/>
<feature type="coiled-coil region" evidence="1">
    <location>
        <begin position="99"/>
        <end position="152"/>
    </location>
</feature>
<accession>A0A656HEE1</accession>
<evidence type="ECO:0000313" key="2">
    <source>
        <dbReference type="EMBL" id="EIJ34354.1"/>
    </source>
</evidence>
<keyword evidence="3" id="KW-1185">Reference proteome</keyword>
<dbReference type="RefSeq" id="WP_002708285.1">
    <property type="nucleotide sequence ID" value="NZ_JH651384.1"/>
</dbReference>
<evidence type="ECO:0000313" key="3">
    <source>
        <dbReference type="Proteomes" id="UP000005317"/>
    </source>
</evidence>
<dbReference type="AlphaFoldDB" id="A0A656HEE1"/>
<reference evidence="3" key="1">
    <citation type="journal article" date="2011" name="Stand. Genomic Sci.">
        <title>Genome sequence of the filamentous, gliding Thiothrix nivea neotype strain (JP2(T)).</title>
        <authorList>
            <person name="Lapidus A."/>
            <person name="Nolan M."/>
            <person name="Lucas S."/>
            <person name="Glavina Del Rio T."/>
            <person name="Tice H."/>
            <person name="Cheng J.F."/>
            <person name="Tapia R."/>
            <person name="Han C."/>
            <person name="Goodwin L."/>
            <person name="Pitluck S."/>
            <person name="Liolios K."/>
            <person name="Pagani I."/>
            <person name="Ivanova N."/>
            <person name="Huntemann M."/>
            <person name="Mavromatis K."/>
            <person name="Mikhailova N."/>
            <person name="Pati A."/>
            <person name="Chen A."/>
            <person name="Palaniappan K."/>
            <person name="Land M."/>
            <person name="Brambilla E.M."/>
            <person name="Rohde M."/>
            <person name="Abt B."/>
            <person name="Verbarg S."/>
            <person name="Goker M."/>
            <person name="Bristow J."/>
            <person name="Eisen J.A."/>
            <person name="Markowitz V."/>
            <person name="Hugenholtz P."/>
            <person name="Kyrpides N.C."/>
            <person name="Klenk H.P."/>
            <person name="Woyke T."/>
        </authorList>
    </citation>
    <scope>NUCLEOTIDE SEQUENCE [LARGE SCALE GENOMIC DNA]</scope>
    <source>
        <strain evidence="3">ATCC 35100 / DSM 5205 / JP2</strain>
    </source>
</reference>
<gene>
    <name evidence="2" type="ORF">Thini_1773</name>
</gene>
<proteinExistence type="predicted"/>
<dbReference type="Proteomes" id="UP000005317">
    <property type="component" value="Unassembled WGS sequence"/>
</dbReference>
<name>A0A656HEE1_THINJ</name>
<organism evidence="2 3">
    <name type="scientific">Thiothrix nivea (strain ATCC 35100 / DSM 5205 / JP2)</name>
    <dbReference type="NCBI Taxonomy" id="870187"/>
    <lineage>
        <taxon>Bacteria</taxon>
        <taxon>Pseudomonadati</taxon>
        <taxon>Pseudomonadota</taxon>
        <taxon>Gammaproteobacteria</taxon>
        <taxon>Thiotrichales</taxon>
        <taxon>Thiotrichaceae</taxon>
        <taxon>Thiothrix</taxon>
    </lineage>
</organism>
<evidence type="ECO:0000256" key="1">
    <source>
        <dbReference type="SAM" id="Coils"/>
    </source>
</evidence>
<sequence length="172" mass="19856">MSTTEADIELAAPVQDKNLDMVRNILFGEQSRENEKRLATLERFVKVWTNSVRDEMRKNMDSLNHEILMLQDLLDQEAKARMEDTAIARKHFDQTSKGIDSLQRQLQASETRLQHNLEQESNQLTDLLDEQRTELLAQLKQATEQLRQDKVDRNMVAALLGHVSQQLASETV</sequence>
<dbReference type="EMBL" id="JH651384">
    <property type="protein sequence ID" value="EIJ34354.1"/>
    <property type="molecule type" value="Genomic_DNA"/>
</dbReference>
<keyword evidence="1" id="KW-0175">Coiled coil</keyword>
<protein>
    <submittedName>
        <fullName evidence="2">Uncharacterized protein</fullName>
    </submittedName>
</protein>